<keyword evidence="1" id="KW-1133">Transmembrane helix</keyword>
<feature type="transmembrane region" description="Helical" evidence="1">
    <location>
        <begin position="92"/>
        <end position="113"/>
    </location>
</feature>
<feature type="transmembrane region" description="Helical" evidence="1">
    <location>
        <begin position="306"/>
        <end position="329"/>
    </location>
</feature>
<organism evidence="2 3">
    <name type="scientific">Candidatus Raymondbacteria bacterium RIFOXYD12_FULL_49_13</name>
    <dbReference type="NCBI Taxonomy" id="1817890"/>
    <lineage>
        <taxon>Bacteria</taxon>
        <taxon>Raymondiibacteriota</taxon>
    </lineage>
</organism>
<evidence type="ECO:0000313" key="3">
    <source>
        <dbReference type="Proteomes" id="UP000179243"/>
    </source>
</evidence>
<reference evidence="2 3" key="1">
    <citation type="journal article" date="2016" name="Nat. Commun.">
        <title>Thousands of microbial genomes shed light on interconnected biogeochemical processes in an aquifer system.</title>
        <authorList>
            <person name="Anantharaman K."/>
            <person name="Brown C.T."/>
            <person name="Hug L.A."/>
            <person name="Sharon I."/>
            <person name="Castelle C.J."/>
            <person name="Probst A.J."/>
            <person name="Thomas B.C."/>
            <person name="Singh A."/>
            <person name="Wilkins M.J."/>
            <person name="Karaoz U."/>
            <person name="Brodie E.L."/>
            <person name="Williams K.H."/>
            <person name="Hubbard S.S."/>
            <person name="Banfield J.F."/>
        </authorList>
    </citation>
    <scope>NUCLEOTIDE SEQUENCE [LARGE SCALE GENOMIC DNA]</scope>
</reference>
<accession>A0A1F7F0A3</accession>
<feature type="transmembrane region" description="Helical" evidence="1">
    <location>
        <begin position="213"/>
        <end position="233"/>
    </location>
</feature>
<comment type="caution">
    <text evidence="2">The sequence shown here is derived from an EMBL/GenBank/DDBJ whole genome shotgun (WGS) entry which is preliminary data.</text>
</comment>
<gene>
    <name evidence="2" type="ORF">A2519_22140</name>
</gene>
<evidence type="ECO:0000313" key="2">
    <source>
        <dbReference type="EMBL" id="OGK00032.1"/>
    </source>
</evidence>
<protein>
    <recommendedName>
        <fullName evidence="4">Major facilitator superfamily (MFS) profile domain-containing protein</fullName>
    </recommendedName>
</protein>
<keyword evidence="1" id="KW-0812">Transmembrane</keyword>
<feature type="transmembrane region" description="Helical" evidence="1">
    <location>
        <begin position="278"/>
        <end position="300"/>
    </location>
</feature>
<dbReference type="Proteomes" id="UP000179243">
    <property type="component" value="Unassembled WGS sequence"/>
</dbReference>
<dbReference type="Pfam" id="PF07690">
    <property type="entry name" value="MFS_1"/>
    <property type="match status" value="1"/>
</dbReference>
<name>A0A1F7F0A3_UNCRA</name>
<proteinExistence type="predicted"/>
<feature type="transmembrane region" description="Helical" evidence="1">
    <location>
        <begin position="376"/>
        <end position="402"/>
    </location>
</feature>
<feature type="transmembrane region" description="Helical" evidence="1">
    <location>
        <begin position="350"/>
        <end position="370"/>
    </location>
</feature>
<feature type="transmembrane region" description="Helical" evidence="1">
    <location>
        <begin position="134"/>
        <end position="153"/>
    </location>
</feature>
<dbReference type="AlphaFoldDB" id="A0A1F7F0A3"/>
<dbReference type="InterPro" id="IPR036259">
    <property type="entry name" value="MFS_trans_sf"/>
</dbReference>
<dbReference type="GO" id="GO:0022857">
    <property type="term" value="F:transmembrane transporter activity"/>
    <property type="evidence" value="ECO:0007669"/>
    <property type="project" value="InterPro"/>
</dbReference>
<feature type="transmembrane region" description="Helical" evidence="1">
    <location>
        <begin position="159"/>
        <end position="179"/>
    </location>
</feature>
<evidence type="ECO:0000256" key="1">
    <source>
        <dbReference type="SAM" id="Phobius"/>
    </source>
</evidence>
<dbReference type="InterPro" id="IPR011701">
    <property type="entry name" value="MFS"/>
</dbReference>
<dbReference type="SUPFAM" id="SSF103473">
    <property type="entry name" value="MFS general substrate transporter"/>
    <property type="match status" value="1"/>
</dbReference>
<feature type="transmembrane region" description="Helical" evidence="1">
    <location>
        <begin position="253"/>
        <end position="271"/>
    </location>
</feature>
<feature type="transmembrane region" description="Helical" evidence="1">
    <location>
        <begin position="69"/>
        <end position="86"/>
    </location>
</feature>
<feature type="transmembrane region" description="Helical" evidence="1">
    <location>
        <begin position="40"/>
        <end position="57"/>
    </location>
</feature>
<dbReference type="Gene3D" id="1.20.1250.20">
    <property type="entry name" value="MFS general substrate transporter like domains"/>
    <property type="match status" value="1"/>
</dbReference>
<evidence type="ECO:0008006" key="4">
    <source>
        <dbReference type="Google" id="ProtNLM"/>
    </source>
</evidence>
<sequence length="409" mass="43353">MSIMRLLVCASAYGLVIFVTLTLSTWCWTRAGWSVLNQGLAISLCSLVYPALVGFAGRIADKVGRARQASLAVFCAALFVLLLLLQTPESTVACFLLITACGAWYFPAIAGLISETADTNTDLPLYKRVGRYNLGWASGNFVGFFVSVCLALLTHQALGIGLGVGIMSLSCLGAGLFLWRHRTMPSYSTRSQQQASDPAPAFLGRYVLAARMGVFFGCMATSILTASLLAILSRPGVEFSTRSHQQLMQTVTFLSYSSGYIGSFLALSHWSGWIFKPICLWMLQLCVVIGALLLALLPLFGMVSLLGMVPIAVFMGIGFGAFYTASIFYSLRLPHGASKAAGVHETFVGAGNIAGPVSGGLCITLLAGFIPPVPGGGLFALGLIIMAVALTGILIQLPVVLLKNKSSVH</sequence>
<dbReference type="EMBL" id="MFYX01000155">
    <property type="protein sequence ID" value="OGK00032.1"/>
    <property type="molecule type" value="Genomic_DNA"/>
</dbReference>
<keyword evidence="1" id="KW-0472">Membrane</keyword>